<dbReference type="PROSITE" id="PS50082">
    <property type="entry name" value="WD_REPEATS_2"/>
    <property type="match status" value="14"/>
</dbReference>
<feature type="repeat" description="WD" evidence="3">
    <location>
        <begin position="1143"/>
        <end position="1184"/>
    </location>
</feature>
<evidence type="ECO:0000259" key="4">
    <source>
        <dbReference type="Pfam" id="PF20703"/>
    </source>
</evidence>
<feature type="repeat" description="WD" evidence="3">
    <location>
        <begin position="725"/>
        <end position="766"/>
    </location>
</feature>
<feature type="repeat" description="WD" evidence="3">
    <location>
        <begin position="1101"/>
        <end position="1142"/>
    </location>
</feature>
<gene>
    <name evidence="5" type="ORF">GCM10010365_22480</name>
</gene>
<dbReference type="InterPro" id="IPR020472">
    <property type="entry name" value="WD40_PAC1"/>
</dbReference>
<keyword evidence="1 3" id="KW-0853">WD repeat</keyword>
<feature type="repeat" description="WD" evidence="3">
    <location>
        <begin position="640"/>
        <end position="681"/>
    </location>
</feature>
<dbReference type="Gene3D" id="3.40.50.300">
    <property type="entry name" value="P-loop containing nucleotide triphosphate hydrolases"/>
    <property type="match status" value="1"/>
</dbReference>
<dbReference type="EMBL" id="BMVW01000003">
    <property type="protein sequence ID" value="GGZ03223.1"/>
    <property type="molecule type" value="Genomic_DNA"/>
</dbReference>
<feature type="repeat" description="WD" evidence="3">
    <location>
        <begin position="984"/>
        <end position="1016"/>
    </location>
</feature>
<evidence type="ECO:0000313" key="5">
    <source>
        <dbReference type="EMBL" id="GGZ03223.1"/>
    </source>
</evidence>
<dbReference type="InterPro" id="IPR001680">
    <property type="entry name" value="WD40_rpt"/>
</dbReference>
<feature type="repeat" description="WD" evidence="3">
    <location>
        <begin position="851"/>
        <end position="892"/>
    </location>
</feature>
<sequence>MGGRADEGPVAEFCAGLRRLQQESGVDRATLARRVQYSRSQLYEILDGRISRPPEWDRLVEPLVQHCTGGDPAALRTWRRRHEVMVEVYTALGRQARRQGGKERHPRALPPCPYRGLAAFREEDAAQFHGREELTDRLVSRLRSTSLMGLVGPSGSGKSSLVFAGAVPRLRQAGWAVVDVRPAVGSSPLSTLAAALLPLLEPDMSESLRLLEVPKLAQALIDPGLTDVVDRSLQRQGRRHLLLVVDQFEELYARGPTVAQQFVDVLLQPAAAVREGGLRSLTIALTLRADFLGPALEHARLAGALQDSTLMIGRMTTAQLRRAIEGPLPDRITYEAGLVERILADVGEEAGQLALLEFTLTMLWERQREHTLTHAVYTELGGVQGAVTEYAEEVYRDRLETSEAEAARLCVQLVRPGQGTEPTRRVARRGELDPALWPIAQRLASTRLVVTGRDEAGAETVEIAHEALISCWGRLRQWVAADRDFRAWQERLRTAMEQYAAGGHDSGSLLRGASLVEALDRLPRHDADIGPAEKDFIRASKALQRRTVRRLQVLAGTLVALLLLAVTLGVSAEQQRRQVAVQERQAVSRALASQADDTIDERPIQSILLSLQAFNEADTAEARGSLLRHVFEHQQTQGFLIGHKDRVSGVAFSPDGHSLATACNDATIRLWNVADRRTAATLTGHTDRVLAVAFSPDGHTLASVSDDRTVRLWGLGAQPRQLAVLTGHQDRVSGVVFSPDGRTLATADKAGTVRLWDVTTRRERAVLTGHEGWVRSVVFSPDGRTLATGGIDATIRLWTVATRRTVATLTGHTDRIRAVAFSPDGRSLASAGDDRSVRLWNTGTHQLLATLVGHDDVVSSMAFHPEGRTLATAGQDNTVRIWDVTTHRERTVLTGHTDWISGLAFSPDGRTLATGANDNTVRLWNTGARRAVRVLAGNAGMVTGVAFGPDGRTLATSGEDSTIRLLNVVTGTSRTAATDWSAAAVAFSPDGRTLSTGSLDGKARLWNVSEQRVVATLTGHRARVRGVAFSPDGRILASTSEDHTVRLWDVAARRPLATLTGHTDWVSAVAFSPDGRILATGSADRTVRLWDVAAHRPLATLTGHTNWVSAVAFSPDGRTLATGSADASARLWNVADRQQIATLTGHTGWLWAIAFSPDGRTLVTGSDDRTVRLWDVAAHRPLATLTGHTGWVLAAAFTPDGRTLATGSQDRTVRLWDMRLRSWQRHLCRLAGRNLTRQEWNEFLSPRPYRETCPDHLRGADAD</sequence>
<feature type="repeat" description="WD" evidence="3">
    <location>
        <begin position="893"/>
        <end position="934"/>
    </location>
</feature>
<dbReference type="InterPro" id="IPR015943">
    <property type="entry name" value="WD40/YVTN_repeat-like_dom_sf"/>
</dbReference>
<reference evidence="5" key="1">
    <citation type="journal article" date="2014" name="Int. J. Syst. Evol. Microbiol.">
        <title>Complete genome sequence of Corynebacterium casei LMG S-19264T (=DSM 44701T), isolated from a smear-ripened cheese.</title>
        <authorList>
            <consortium name="US DOE Joint Genome Institute (JGI-PGF)"/>
            <person name="Walter F."/>
            <person name="Albersmeier A."/>
            <person name="Kalinowski J."/>
            <person name="Ruckert C."/>
        </authorList>
    </citation>
    <scope>NUCLEOTIDE SEQUENCE</scope>
    <source>
        <strain evidence="5">JCM 4815</strain>
    </source>
</reference>
<proteinExistence type="predicted"/>
<feature type="repeat" description="WD" evidence="3">
    <location>
        <begin position="1059"/>
        <end position="1100"/>
    </location>
</feature>
<evidence type="ECO:0000256" key="3">
    <source>
        <dbReference type="PROSITE-ProRule" id="PRU00221"/>
    </source>
</evidence>
<dbReference type="PRINTS" id="PR00320">
    <property type="entry name" value="GPROTEINBRPT"/>
</dbReference>
<evidence type="ECO:0000256" key="1">
    <source>
        <dbReference type="ARBA" id="ARBA00022574"/>
    </source>
</evidence>
<dbReference type="Gene3D" id="2.130.10.10">
    <property type="entry name" value="YVTN repeat-like/Quinoprotein amine dehydrogenase"/>
    <property type="match status" value="5"/>
</dbReference>
<feature type="repeat" description="WD" evidence="3">
    <location>
        <begin position="935"/>
        <end position="976"/>
    </location>
</feature>
<dbReference type="Proteomes" id="UP000622166">
    <property type="component" value="Unassembled WGS sequence"/>
</dbReference>
<dbReference type="PROSITE" id="PS00678">
    <property type="entry name" value="WD_REPEATS_1"/>
    <property type="match status" value="8"/>
</dbReference>
<evidence type="ECO:0000256" key="2">
    <source>
        <dbReference type="ARBA" id="ARBA00022737"/>
    </source>
</evidence>
<keyword evidence="2" id="KW-0677">Repeat</keyword>
<dbReference type="Pfam" id="PF00400">
    <property type="entry name" value="WD40"/>
    <property type="match status" value="14"/>
</dbReference>
<dbReference type="PANTHER" id="PTHR19879">
    <property type="entry name" value="TRANSCRIPTION INITIATION FACTOR TFIID"/>
    <property type="match status" value="1"/>
</dbReference>
<dbReference type="Pfam" id="PF20703">
    <property type="entry name" value="nSTAND1"/>
    <property type="match status" value="1"/>
</dbReference>
<name>A0A918PFK3_9ACTN</name>
<feature type="repeat" description="WD" evidence="3">
    <location>
        <begin position="809"/>
        <end position="850"/>
    </location>
</feature>
<feature type="repeat" description="WD" evidence="3">
    <location>
        <begin position="1017"/>
        <end position="1058"/>
    </location>
</feature>
<dbReference type="RefSeq" id="WP_373299501.1">
    <property type="nucleotide sequence ID" value="NZ_BMVW01000003.1"/>
</dbReference>
<dbReference type="AlphaFoldDB" id="A0A918PFK3"/>
<accession>A0A918PFK3</accession>
<dbReference type="PANTHER" id="PTHR19879:SF9">
    <property type="entry name" value="TRANSCRIPTION INITIATION FACTOR TFIID SUBUNIT 5"/>
    <property type="match status" value="1"/>
</dbReference>
<dbReference type="PROSITE" id="PS50294">
    <property type="entry name" value="WD_REPEATS_REGION"/>
    <property type="match status" value="14"/>
</dbReference>
<dbReference type="CDD" id="cd00200">
    <property type="entry name" value="WD40"/>
    <property type="match status" value="2"/>
</dbReference>
<feature type="domain" description="Novel STAND NTPase 1" evidence="4">
    <location>
        <begin position="113"/>
        <end position="506"/>
    </location>
</feature>
<dbReference type="InterPro" id="IPR027417">
    <property type="entry name" value="P-loop_NTPase"/>
</dbReference>
<reference evidence="5" key="2">
    <citation type="submission" date="2020-09" db="EMBL/GenBank/DDBJ databases">
        <authorList>
            <person name="Sun Q."/>
            <person name="Ohkuma M."/>
        </authorList>
    </citation>
    <scope>NUCLEOTIDE SEQUENCE</scope>
    <source>
        <strain evidence="5">JCM 4815</strain>
    </source>
</reference>
<evidence type="ECO:0000313" key="6">
    <source>
        <dbReference type="Proteomes" id="UP000622166"/>
    </source>
</evidence>
<dbReference type="SUPFAM" id="SSF50978">
    <property type="entry name" value="WD40 repeat-like"/>
    <property type="match status" value="2"/>
</dbReference>
<dbReference type="InterPro" id="IPR019775">
    <property type="entry name" value="WD40_repeat_CS"/>
</dbReference>
<dbReference type="SUPFAM" id="SSF52540">
    <property type="entry name" value="P-loop containing nucleoside triphosphate hydrolases"/>
    <property type="match status" value="1"/>
</dbReference>
<protein>
    <recommendedName>
        <fullName evidence="4">Novel STAND NTPase 1 domain-containing protein</fullName>
    </recommendedName>
</protein>
<feature type="repeat" description="WD" evidence="3">
    <location>
        <begin position="682"/>
        <end position="715"/>
    </location>
</feature>
<dbReference type="Pfam" id="PF13560">
    <property type="entry name" value="HTH_31"/>
    <property type="match status" value="1"/>
</dbReference>
<keyword evidence="6" id="KW-1185">Reference proteome</keyword>
<dbReference type="SMART" id="SM00320">
    <property type="entry name" value="WD40"/>
    <property type="match status" value="14"/>
</dbReference>
<organism evidence="5 6">
    <name type="scientific">Streptomyces poonensis</name>
    <dbReference type="NCBI Taxonomy" id="68255"/>
    <lineage>
        <taxon>Bacteria</taxon>
        <taxon>Bacillati</taxon>
        <taxon>Actinomycetota</taxon>
        <taxon>Actinomycetes</taxon>
        <taxon>Kitasatosporales</taxon>
        <taxon>Streptomycetaceae</taxon>
        <taxon>Streptomyces</taxon>
    </lineage>
</organism>
<feature type="repeat" description="WD" evidence="3">
    <location>
        <begin position="767"/>
        <end position="808"/>
    </location>
</feature>
<dbReference type="InterPro" id="IPR036322">
    <property type="entry name" value="WD40_repeat_dom_sf"/>
</dbReference>
<dbReference type="InterPro" id="IPR049052">
    <property type="entry name" value="nSTAND1"/>
</dbReference>
<feature type="repeat" description="WD" evidence="3">
    <location>
        <begin position="1185"/>
        <end position="1219"/>
    </location>
</feature>
<comment type="caution">
    <text evidence="5">The sequence shown here is derived from an EMBL/GenBank/DDBJ whole genome shotgun (WGS) entry which is preliminary data.</text>
</comment>